<keyword evidence="2" id="KW-1185">Reference proteome</keyword>
<protein>
    <submittedName>
        <fullName evidence="1">Uncharacterized protein</fullName>
    </submittedName>
</protein>
<dbReference type="Proteomes" id="UP001165960">
    <property type="component" value="Unassembled WGS sequence"/>
</dbReference>
<accession>A0ACC2SEC0</accession>
<comment type="caution">
    <text evidence="1">The sequence shown here is derived from an EMBL/GenBank/DDBJ whole genome shotgun (WGS) entry which is preliminary data.</text>
</comment>
<organism evidence="1 2">
    <name type="scientific">Entomophthora muscae</name>
    <dbReference type="NCBI Taxonomy" id="34485"/>
    <lineage>
        <taxon>Eukaryota</taxon>
        <taxon>Fungi</taxon>
        <taxon>Fungi incertae sedis</taxon>
        <taxon>Zoopagomycota</taxon>
        <taxon>Entomophthoromycotina</taxon>
        <taxon>Entomophthoromycetes</taxon>
        <taxon>Entomophthorales</taxon>
        <taxon>Entomophthoraceae</taxon>
        <taxon>Entomophthora</taxon>
    </lineage>
</organism>
<reference evidence="1" key="1">
    <citation type="submission" date="2022-04" db="EMBL/GenBank/DDBJ databases">
        <title>Genome of the entomopathogenic fungus Entomophthora muscae.</title>
        <authorList>
            <person name="Elya C."/>
            <person name="Lovett B.R."/>
            <person name="Lee E."/>
            <person name="Macias A.M."/>
            <person name="Hajek A.E."/>
            <person name="De Bivort B.L."/>
            <person name="Kasson M.T."/>
            <person name="De Fine Licht H.H."/>
            <person name="Stajich J.E."/>
        </authorList>
    </citation>
    <scope>NUCLEOTIDE SEQUENCE</scope>
    <source>
        <strain evidence="1">Berkeley</strain>
    </source>
</reference>
<evidence type="ECO:0000313" key="1">
    <source>
        <dbReference type="EMBL" id="KAJ9060657.1"/>
    </source>
</evidence>
<proteinExistence type="predicted"/>
<sequence>MNMSDYLWKRFSDLTAGEKALVQGSVVLLDVVSYTLGLLPFYVFPYLLIQPAWGQVEVAVMTWCMLEFLFRLYVHLCVRGAEGRRPVPMKTMPAPVTMARRILSQMGDPTVLTKWLSPDEALSKSGLGFLTTRIFFEKARSELSQAELVQANQLDLIFQCDGKDLTFSKETLWPSSRPVQYKVRSAVTYCFTGTVRIAGAIRFYTMGFQWNSLPTGLGYWIHQKESSQPPILYFHGIGFGPTQMLPHVKALLELYPNRTIILFNLPQISMSPLSPVATEEEILDAIDILFQDNNLKKVSAVGHSYGTIMCMWLAMRRPTYLAKLTFIDPVCFMLWNSNLVTRAYYARPTTAVHHLVRNFVSQDHNFSLTISRYMYWICSFETCNAFPCPTNVYLGSQDWVIDAPATYAYLMQRKCSLNQTNLNIHLNEVDHIQFMFTPKLLDQINRVI</sequence>
<dbReference type="EMBL" id="QTSX02005153">
    <property type="protein sequence ID" value="KAJ9060657.1"/>
    <property type="molecule type" value="Genomic_DNA"/>
</dbReference>
<name>A0ACC2SEC0_9FUNG</name>
<gene>
    <name evidence="1" type="ORF">DSO57_1028607</name>
</gene>
<evidence type="ECO:0000313" key="2">
    <source>
        <dbReference type="Proteomes" id="UP001165960"/>
    </source>
</evidence>